<name>A0A2M7H513_9BACT</name>
<dbReference type="AlphaFoldDB" id="A0A2M7H513"/>
<evidence type="ECO:0000313" key="2">
    <source>
        <dbReference type="Proteomes" id="UP000230292"/>
    </source>
</evidence>
<comment type="caution">
    <text evidence="1">The sequence shown here is derived from an EMBL/GenBank/DDBJ whole genome shotgun (WGS) entry which is preliminary data.</text>
</comment>
<dbReference type="Gene3D" id="3.40.50.1240">
    <property type="entry name" value="Phosphoglycerate mutase-like"/>
    <property type="match status" value="1"/>
</dbReference>
<protein>
    <recommendedName>
        <fullName evidence="3">Histidine phosphatase family protein</fullName>
    </recommendedName>
</protein>
<organism evidence="1 2">
    <name type="scientific">Candidatus Kerfeldbacteria bacterium CG15_BIG_FIL_POST_REV_8_21_14_020_45_12</name>
    <dbReference type="NCBI Taxonomy" id="2014247"/>
    <lineage>
        <taxon>Bacteria</taxon>
        <taxon>Candidatus Kerfeldiibacteriota</taxon>
    </lineage>
</organism>
<feature type="non-terminal residue" evidence="1">
    <location>
        <position position="184"/>
    </location>
</feature>
<sequence length="184" mass="21190">MALIYFVTHPRSEVTPSVPMNKWQLSDQGLIEARRLLDLPWWQDVQELYSSPEPKALTVAQMVEVKYNLDVSIEECLRELDRKGDSVLEYDDFIAASKQVYTTPSESVRGWETAYDAADRIFRCITSSVKKSPDTVFAIISHPMIGGLFHSHINQSEPDYEQDDPKGTARFFVVNFEERRIIQD</sequence>
<proteinExistence type="predicted"/>
<dbReference type="InterPro" id="IPR013078">
    <property type="entry name" value="His_Pase_superF_clade-1"/>
</dbReference>
<dbReference type="SUPFAM" id="SSF53254">
    <property type="entry name" value="Phosphoglycerate mutase-like"/>
    <property type="match status" value="1"/>
</dbReference>
<evidence type="ECO:0000313" key="1">
    <source>
        <dbReference type="EMBL" id="PIW37318.1"/>
    </source>
</evidence>
<evidence type="ECO:0008006" key="3">
    <source>
        <dbReference type="Google" id="ProtNLM"/>
    </source>
</evidence>
<dbReference type="InterPro" id="IPR029033">
    <property type="entry name" value="His_PPase_superfam"/>
</dbReference>
<accession>A0A2M7H513</accession>
<reference evidence="1 2" key="1">
    <citation type="submission" date="2017-09" db="EMBL/GenBank/DDBJ databases">
        <title>Depth-based differentiation of microbial function through sediment-hosted aquifers and enrichment of novel symbionts in the deep terrestrial subsurface.</title>
        <authorList>
            <person name="Probst A.J."/>
            <person name="Ladd B."/>
            <person name="Jarett J.K."/>
            <person name="Geller-Mcgrath D.E."/>
            <person name="Sieber C.M."/>
            <person name="Emerson J.B."/>
            <person name="Anantharaman K."/>
            <person name="Thomas B.C."/>
            <person name="Malmstrom R."/>
            <person name="Stieglmeier M."/>
            <person name="Klingl A."/>
            <person name="Woyke T."/>
            <person name="Ryan C.M."/>
            <person name="Banfield J.F."/>
        </authorList>
    </citation>
    <scope>NUCLEOTIDE SEQUENCE [LARGE SCALE GENOMIC DNA]</scope>
    <source>
        <strain evidence="1">CG15_BIG_FIL_POST_REV_8_21_14_020_45_12</strain>
    </source>
</reference>
<gene>
    <name evidence="1" type="ORF">COW24_00875</name>
</gene>
<dbReference type="Pfam" id="PF00300">
    <property type="entry name" value="His_Phos_1"/>
    <property type="match status" value="1"/>
</dbReference>
<dbReference type="Proteomes" id="UP000230292">
    <property type="component" value="Unassembled WGS sequence"/>
</dbReference>
<dbReference type="EMBL" id="PFGC01000011">
    <property type="protein sequence ID" value="PIW37318.1"/>
    <property type="molecule type" value="Genomic_DNA"/>
</dbReference>